<dbReference type="InterPro" id="IPR016181">
    <property type="entry name" value="Acyl_CoA_acyltransferase"/>
</dbReference>
<dbReference type="PANTHER" id="PTHR43617">
    <property type="entry name" value="L-AMINO ACID N-ACETYLTRANSFERASE"/>
    <property type="match status" value="1"/>
</dbReference>
<dbReference type="RefSeq" id="WP_150495122.1">
    <property type="nucleotide sequence ID" value="NZ_BMFA01000002.1"/>
</dbReference>
<dbReference type="InterPro" id="IPR050276">
    <property type="entry name" value="MshD_Acetyltransferase"/>
</dbReference>
<dbReference type="EMBL" id="BMFA01000002">
    <property type="protein sequence ID" value="GGB38223.1"/>
    <property type="molecule type" value="Genomic_DNA"/>
</dbReference>
<dbReference type="Pfam" id="PF00583">
    <property type="entry name" value="Acetyltransf_1"/>
    <property type="match status" value="1"/>
</dbReference>
<keyword evidence="3" id="KW-1185">Reference proteome</keyword>
<protein>
    <submittedName>
        <fullName evidence="2">N-acetyltransferase GCN5</fullName>
    </submittedName>
</protein>
<dbReference type="GO" id="GO:0016747">
    <property type="term" value="F:acyltransferase activity, transferring groups other than amino-acyl groups"/>
    <property type="evidence" value="ECO:0007669"/>
    <property type="project" value="InterPro"/>
</dbReference>
<gene>
    <name evidence="2" type="ORF">GCM10011316_07840</name>
</gene>
<name>A0A916TC10_9HYPH</name>
<dbReference type="Proteomes" id="UP000605148">
    <property type="component" value="Unassembled WGS sequence"/>
</dbReference>
<evidence type="ECO:0000313" key="2">
    <source>
        <dbReference type="EMBL" id="GGB38223.1"/>
    </source>
</evidence>
<dbReference type="InterPro" id="IPR000182">
    <property type="entry name" value="GNAT_dom"/>
</dbReference>
<reference evidence="2" key="2">
    <citation type="submission" date="2020-09" db="EMBL/GenBank/DDBJ databases">
        <authorList>
            <person name="Sun Q."/>
            <person name="Zhou Y."/>
        </authorList>
    </citation>
    <scope>NUCLEOTIDE SEQUENCE</scope>
    <source>
        <strain evidence="2">CGMCC 1.12426</strain>
    </source>
</reference>
<proteinExistence type="predicted"/>
<feature type="domain" description="N-acetyltransferase" evidence="1">
    <location>
        <begin position="6"/>
        <end position="161"/>
    </location>
</feature>
<sequence length="180" mass="20075">MTANLIDLRVAQRTDCEALASIHSEAWLGAYRGLLDGVELQRMVTRRNAGWWRGALARGVDIRLLNVADEPVGYATFGSCRLKSVRAQGEIYELYLRPEYQGLGFGRRLFEDVRAELDGRGLEGLAVQVLSDNAPARAFYRALGGQLAAKTFYQSAEKRLELVIYVWSVLESNGHRSQPG</sequence>
<comment type="caution">
    <text evidence="2">The sequence shown here is derived from an EMBL/GenBank/DDBJ whole genome shotgun (WGS) entry which is preliminary data.</text>
</comment>
<dbReference type="PANTHER" id="PTHR43617:SF30">
    <property type="entry name" value="HISTONE ACETYLTRANSFERASE"/>
    <property type="match status" value="1"/>
</dbReference>
<evidence type="ECO:0000313" key="3">
    <source>
        <dbReference type="Proteomes" id="UP000605148"/>
    </source>
</evidence>
<dbReference type="SUPFAM" id="SSF55729">
    <property type="entry name" value="Acyl-CoA N-acyltransferases (Nat)"/>
    <property type="match status" value="1"/>
</dbReference>
<reference evidence="2" key="1">
    <citation type="journal article" date="2014" name="Int. J. Syst. Evol. Microbiol.">
        <title>Complete genome sequence of Corynebacterium casei LMG S-19264T (=DSM 44701T), isolated from a smear-ripened cheese.</title>
        <authorList>
            <consortium name="US DOE Joint Genome Institute (JGI-PGF)"/>
            <person name="Walter F."/>
            <person name="Albersmeier A."/>
            <person name="Kalinowski J."/>
            <person name="Ruckert C."/>
        </authorList>
    </citation>
    <scope>NUCLEOTIDE SEQUENCE</scope>
    <source>
        <strain evidence="2">CGMCC 1.12426</strain>
    </source>
</reference>
<accession>A0A916TC10</accession>
<dbReference type="AlphaFoldDB" id="A0A916TC10"/>
<evidence type="ECO:0000259" key="1">
    <source>
        <dbReference type="PROSITE" id="PS51186"/>
    </source>
</evidence>
<dbReference type="CDD" id="cd04301">
    <property type="entry name" value="NAT_SF"/>
    <property type="match status" value="1"/>
</dbReference>
<dbReference type="OrthoDB" id="9799154at2"/>
<dbReference type="Gene3D" id="3.40.630.30">
    <property type="match status" value="1"/>
</dbReference>
<organism evidence="2 3">
    <name type="scientific">Roseibium aquae</name>
    <dbReference type="NCBI Taxonomy" id="1323746"/>
    <lineage>
        <taxon>Bacteria</taxon>
        <taxon>Pseudomonadati</taxon>
        <taxon>Pseudomonadota</taxon>
        <taxon>Alphaproteobacteria</taxon>
        <taxon>Hyphomicrobiales</taxon>
        <taxon>Stappiaceae</taxon>
        <taxon>Roseibium</taxon>
    </lineage>
</organism>
<dbReference type="PROSITE" id="PS51186">
    <property type="entry name" value="GNAT"/>
    <property type="match status" value="1"/>
</dbReference>